<evidence type="ECO:0000313" key="4">
    <source>
        <dbReference type="EMBL" id="TDW69390.1"/>
    </source>
</evidence>
<comment type="similarity">
    <text evidence="3">Belongs to the gas vesicle GvpF/GvpL family.</text>
</comment>
<protein>
    <submittedName>
        <fullName evidence="4">Gas vesicle protein GvpL/GvpF</fullName>
    </submittedName>
</protein>
<dbReference type="InterPro" id="IPR009430">
    <property type="entry name" value="GvpL/GvpF"/>
</dbReference>
<dbReference type="RefSeq" id="WP_134104498.1">
    <property type="nucleotide sequence ID" value="NZ_SODP01000002.1"/>
</dbReference>
<gene>
    <name evidence="4" type="ORF">EV653_3414</name>
</gene>
<reference evidence="4 5" key="1">
    <citation type="submission" date="2019-03" db="EMBL/GenBank/DDBJ databases">
        <title>Genomic Encyclopedia of Type Strains, Phase III (KMG-III): the genomes of soil and plant-associated and newly described type strains.</title>
        <authorList>
            <person name="Whitman W."/>
        </authorList>
    </citation>
    <scope>NUCLEOTIDE SEQUENCE [LARGE SCALE GENOMIC DNA]</scope>
    <source>
        <strain evidence="4 5">VKM Ac-2573</strain>
    </source>
</reference>
<organism evidence="4 5">
    <name type="scientific">Kribbella pratensis</name>
    <dbReference type="NCBI Taxonomy" id="2512112"/>
    <lineage>
        <taxon>Bacteria</taxon>
        <taxon>Bacillati</taxon>
        <taxon>Actinomycetota</taxon>
        <taxon>Actinomycetes</taxon>
        <taxon>Propionibacteriales</taxon>
        <taxon>Kribbellaceae</taxon>
        <taxon>Kribbella</taxon>
    </lineage>
</organism>
<comment type="caution">
    <text evidence="4">The sequence shown here is derived from an EMBL/GenBank/DDBJ whole genome shotgun (WGS) entry which is preliminary data.</text>
</comment>
<name>A0A4R8C101_9ACTN</name>
<accession>A0A4R8C101</accession>
<evidence type="ECO:0000256" key="3">
    <source>
        <dbReference type="ARBA" id="ARBA00035643"/>
    </source>
</evidence>
<dbReference type="PANTHER" id="PTHR36852">
    <property type="entry name" value="PROTEIN GVPL 2"/>
    <property type="match status" value="1"/>
</dbReference>
<evidence type="ECO:0000313" key="5">
    <source>
        <dbReference type="Proteomes" id="UP000295146"/>
    </source>
</evidence>
<evidence type="ECO:0000256" key="2">
    <source>
        <dbReference type="ARBA" id="ARBA00035108"/>
    </source>
</evidence>
<dbReference type="GO" id="GO:0031411">
    <property type="term" value="C:gas vesicle"/>
    <property type="evidence" value="ECO:0007669"/>
    <property type="project" value="UniProtKB-SubCell"/>
</dbReference>
<dbReference type="Pfam" id="PF06386">
    <property type="entry name" value="GvpL_GvpF"/>
    <property type="match status" value="1"/>
</dbReference>
<evidence type="ECO:0000256" key="1">
    <source>
        <dbReference type="ARBA" id="ARBA00022987"/>
    </source>
</evidence>
<dbReference type="AlphaFoldDB" id="A0A4R8C101"/>
<sequence>MSESDELYYVYGVTYDDVKLPEGVDGLDDRPIDLVRDGVLAAVVSEVAGGHRIGRKAQLLAHCRVLDALASQAAVIPLRFGTVVAGRAAVADDLLGAQAERFKAILEQLAGRSQFTLRARYDEERVLTEIVAEDPRVAELREQTRGRPEDSTMNARIQLGELVSSALTRKREVDTPAVLEPIASYAAAYSMREGRGGVDQLVDVAFLVEDDKRSEFDRAAESVARALTGRVRLQLMGPTAPYDFVPED</sequence>
<dbReference type="Proteomes" id="UP000295146">
    <property type="component" value="Unassembled WGS sequence"/>
</dbReference>
<proteinExistence type="inferred from homology"/>
<keyword evidence="5" id="KW-1185">Reference proteome</keyword>
<dbReference type="PANTHER" id="PTHR36852:SF1">
    <property type="entry name" value="PROTEIN GVPL 2"/>
    <property type="match status" value="1"/>
</dbReference>
<dbReference type="OrthoDB" id="4864106at2"/>
<comment type="subcellular location">
    <subcellularLocation>
        <location evidence="2">Gas vesicle</location>
    </subcellularLocation>
</comment>
<keyword evidence="1" id="KW-0304">Gas vesicle</keyword>
<dbReference type="GO" id="GO:0031412">
    <property type="term" value="P:gas vesicle organization"/>
    <property type="evidence" value="ECO:0007669"/>
    <property type="project" value="InterPro"/>
</dbReference>
<dbReference type="EMBL" id="SODP01000002">
    <property type="protein sequence ID" value="TDW69390.1"/>
    <property type="molecule type" value="Genomic_DNA"/>
</dbReference>